<dbReference type="GeneID" id="128201998"/>
<dbReference type="SMART" id="SM00343">
    <property type="entry name" value="ZnF_C2HC"/>
    <property type="match status" value="2"/>
</dbReference>
<dbReference type="RefSeq" id="XP_052756690.1">
    <property type="nucleotide sequence ID" value="XM_052900730.1"/>
</dbReference>
<sequence length="167" mass="17876">MARVQTLEPRPMRCYRCLLSGHVAQWCTASVDTSGGVLCFRCGKAGHKSAQCTAQSPACGFCAAEGRKSDHRVGSTAKCRPRKARAPARDSRSIGSDSDLQGGGWRETSEAHCVVGDPRVMRCVFPAHHSEKPCKGGGAAGGVDDCESVPRPPVRKRQEEYRGVFSG</sequence>
<feature type="compositionally biased region" description="Basic and acidic residues" evidence="2">
    <location>
        <begin position="156"/>
        <end position="167"/>
    </location>
</feature>
<dbReference type="InterPro" id="IPR001878">
    <property type="entry name" value="Znf_CCHC"/>
</dbReference>
<evidence type="ECO:0000256" key="2">
    <source>
        <dbReference type="SAM" id="MobiDB-lite"/>
    </source>
</evidence>
<reference evidence="5" key="1">
    <citation type="submission" date="2025-08" db="UniProtKB">
        <authorList>
            <consortium name="RefSeq"/>
        </authorList>
    </citation>
    <scope>IDENTIFICATION</scope>
    <source>
        <tissue evidence="5">Whole larvae</tissue>
    </source>
</reference>
<accession>A0ABM3MZJ5</accession>
<keyword evidence="1" id="KW-0862">Zinc</keyword>
<evidence type="ECO:0000256" key="1">
    <source>
        <dbReference type="PROSITE-ProRule" id="PRU00047"/>
    </source>
</evidence>
<proteinExistence type="predicted"/>
<evidence type="ECO:0000313" key="5">
    <source>
        <dbReference type="RefSeq" id="XP_052756690.1"/>
    </source>
</evidence>
<dbReference type="Pfam" id="PF00098">
    <property type="entry name" value="zf-CCHC"/>
    <property type="match status" value="1"/>
</dbReference>
<keyword evidence="1" id="KW-0863">Zinc-finger</keyword>
<feature type="region of interest" description="Disordered" evidence="2">
    <location>
        <begin position="132"/>
        <end position="167"/>
    </location>
</feature>
<dbReference type="SUPFAM" id="SSF57756">
    <property type="entry name" value="Retrovirus zinc finger-like domains"/>
    <property type="match status" value="1"/>
</dbReference>
<feature type="domain" description="CCHC-type" evidence="3">
    <location>
        <begin position="39"/>
        <end position="52"/>
    </location>
</feature>
<evidence type="ECO:0000313" key="4">
    <source>
        <dbReference type="Proteomes" id="UP001652740"/>
    </source>
</evidence>
<gene>
    <name evidence="5" type="primary">LOC128201998</name>
</gene>
<organism evidence="4 5">
    <name type="scientific">Galleria mellonella</name>
    <name type="common">Greater wax moth</name>
    <dbReference type="NCBI Taxonomy" id="7137"/>
    <lineage>
        <taxon>Eukaryota</taxon>
        <taxon>Metazoa</taxon>
        <taxon>Ecdysozoa</taxon>
        <taxon>Arthropoda</taxon>
        <taxon>Hexapoda</taxon>
        <taxon>Insecta</taxon>
        <taxon>Pterygota</taxon>
        <taxon>Neoptera</taxon>
        <taxon>Endopterygota</taxon>
        <taxon>Lepidoptera</taxon>
        <taxon>Glossata</taxon>
        <taxon>Ditrysia</taxon>
        <taxon>Pyraloidea</taxon>
        <taxon>Pyralidae</taxon>
        <taxon>Galleriinae</taxon>
        <taxon>Galleria</taxon>
    </lineage>
</organism>
<keyword evidence="4" id="KW-1185">Reference proteome</keyword>
<feature type="region of interest" description="Disordered" evidence="2">
    <location>
        <begin position="73"/>
        <end position="103"/>
    </location>
</feature>
<protein>
    <submittedName>
        <fullName evidence="5">DNA-binding protein HEXBP-like</fullName>
    </submittedName>
</protein>
<dbReference type="Gene3D" id="4.10.60.10">
    <property type="entry name" value="Zinc finger, CCHC-type"/>
    <property type="match status" value="1"/>
</dbReference>
<dbReference type="InterPro" id="IPR036875">
    <property type="entry name" value="Znf_CCHC_sf"/>
</dbReference>
<keyword evidence="1" id="KW-0479">Metal-binding</keyword>
<dbReference type="Proteomes" id="UP001652740">
    <property type="component" value="Unplaced"/>
</dbReference>
<name>A0ABM3MZJ5_GALME</name>
<evidence type="ECO:0000259" key="3">
    <source>
        <dbReference type="PROSITE" id="PS50158"/>
    </source>
</evidence>
<dbReference type="PROSITE" id="PS50158">
    <property type="entry name" value="ZF_CCHC"/>
    <property type="match status" value="1"/>
</dbReference>